<organism evidence="1 2">
    <name type="scientific">Hathewaya proteolytica DSM 3090</name>
    <dbReference type="NCBI Taxonomy" id="1121331"/>
    <lineage>
        <taxon>Bacteria</taxon>
        <taxon>Bacillati</taxon>
        <taxon>Bacillota</taxon>
        <taxon>Clostridia</taxon>
        <taxon>Eubacteriales</taxon>
        <taxon>Clostridiaceae</taxon>
        <taxon>Hathewaya</taxon>
    </lineage>
</organism>
<dbReference type="RefSeq" id="WP_072903220.1">
    <property type="nucleotide sequence ID" value="NZ_FRAD01000008.1"/>
</dbReference>
<keyword evidence="2" id="KW-1185">Reference proteome</keyword>
<name>A0A1M6MWY1_9CLOT</name>
<dbReference type="InterPro" id="IPR057955">
    <property type="entry name" value="SF0329-like"/>
</dbReference>
<proteinExistence type="predicted"/>
<dbReference type="Proteomes" id="UP000183952">
    <property type="component" value="Unassembled WGS sequence"/>
</dbReference>
<gene>
    <name evidence="1" type="ORF">SAMN02745248_01208</name>
</gene>
<evidence type="ECO:0000313" key="2">
    <source>
        <dbReference type="Proteomes" id="UP000183952"/>
    </source>
</evidence>
<evidence type="ECO:0000313" key="1">
    <source>
        <dbReference type="EMBL" id="SHJ87919.1"/>
    </source>
</evidence>
<accession>A0A1M6MWY1</accession>
<dbReference type="OrthoDB" id="9815878at2"/>
<dbReference type="STRING" id="1121331.SAMN02745248_01208"/>
<sequence length="183" mass="21742">MGQSWSGVRRRLEQELLAESLRGRVRYFMTKYPAANDDEARFSILIDNKEMFNSNVFTFWPMYIQSSEAAKKELNTPERQWNGKHMEFDSENKEVEQTVEDELLYKGIFPVYAFTNALREYFNQGIEKSICSENPLIRILAVLDRRVGKRTIERVSKNFSAELEWVQPFYKLRLEAENVEYEK</sequence>
<dbReference type="Pfam" id="PF25753">
    <property type="entry name" value="SF0329"/>
    <property type="match status" value="1"/>
</dbReference>
<dbReference type="EMBL" id="FRAD01000008">
    <property type="protein sequence ID" value="SHJ87919.1"/>
    <property type="molecule type" value="Genomic_DNA"/>
</dbReference>
<protein>
    <submittedName>
        <fullName evidence="1">Uncharacterized protein</fullName>
    </submittedName>
</protein>
<dbReference type="AlphaFoldDB" id="A0A1M6MWY1"/>
<reference evidence="1 2" key="1">
    <citation type="submission" date="2016-11" db="EMBL/GenBank/DDBJ databases">
        <authorList>
            <person name="Jaros S."/>
            <person name="Januszkiewicz K."/>
            <person name="Wedrychowicz H."/>
        </authorList>
    </citation>
    <scope>NUCLEOTIDE SEQUENCE [LARGE SCALE GENOMIC DNA]</scope>
    <source>
        <strain evidence="1 2">DSM 3090</strain>
    </source>
</reference>